<keyword evidence="3" id="KW-1185">Reference proteome</keyword>
<dbReference type="InterPro" id="IPR016181">
    <property type="entry name" value="Acyl_CoA_acyltransferase"/>
</dbReference>
<protein>
    <submittedName>
        <fullName evidence="2">GNAT family N-acetyltransferase</fullName>
    </submittedName>
</protein>
<evidence type="ECO:0000259" key="1">
    <source>
        <dbReference type="PROSITE" id="PS51186"/>
    </source>
</evidence>
<comment type="caution">
    <text evidence="2">The sequence shown here is derived from an EMBL/GenBank/DDBJ whole genome shotgun (WGS) entry which is preliminary data.</text>
</comment>
<dbReference type="Pfam" id="PF00583">
    <property type="entry name" value="Acetyltransf_1"/>
    <property type="match status" value="1"/>
</dbReference>
<accession>A0A7Y0PL07</accession>
<evidence type="ECO:0000313" key="2">
    <source>
        <dbReference type="EMBL" id="NMO76413.1"/>
    </source>
</evidence>
<dbReference type="InterPro" id="IPR050276">
    <property type="entry name" value="MshD_Acetyltransferase"/>
</dbReference>
<dbReference type="GO" id="GO:0016747">
    <property type="term" value="F:acyltransferase activity, transferring groups other than amino-acyl groups"/>
    <property type="evidence" value="ECO:0007669"/>
    <property type="project" value="InterPro"/>
</dbReference>
<dbReference type="Proteomes" id="UP000588491">
    <property type="component" value="Unassembled WGS sequence"/>
</dbReference>
<dbReference type="EMBL" id="JABBPK010000001">
    <property type="protein sequence ID" value="NMO76413.1"/>
    <property type="molecule type" value="Genomic_DNA"/>
</dbReference>
<dbReference type="PANTHER" id="PTHR43617:SF30">
    <property type="entry name" value="HISTONE ACETYLTRANSFERASE"/>
    <property type="match status" value="1"/>
</dbReference>
<name>A0A7Y0PL07_9BACI</name>
<sequence length="173" mass="20044">MHIREAKLSDAEAIARVYVDSWKSTYKNIIPDSFLERMTYEKRIPQWINNISRADNYVYVAETNDGEIVGVADGGKRETNQFENSGDLTSIYISEEYQGQGIGKKLVERLFSKLKELGYQRIFVEVLDDNKSKFFYEKLGAEFYELTTTEVQGKELSLVIYEWKDVNLVLIPS</sequence>
<dbReference type="PANTHER" id="PTHR43617">
    <property type="entry name" value="L-AMINO ACID N-ACETYLTRANSFERASE"/>
    <property type="match status" value="1"/>
</dbReference>
<keyword evidence="2" id="KW-0808">Transferase</keyword>
<gene>
    <name evidence="2" type="ORF">HHU08_05230</name>
</gene>
<dbReference type="SUPFAM" id="SSF55729">
    <property type="entry name" value="Acyl-CoA N-acyltransferases (Nat)"/>
    <property type="match status" value="1"/>
</dbReference>
<organism evidence="2 3">
    <name type="scientific">Niallia alba</name>
    <dbReference type="NCBI Taxonomy" id="2729105"/>
    <lineage>
        <taxon>Bacteria</taxon>
        <taxon>Bacillati</taxon>
        <taxon>Bacillota</taxon>
        <taxon>Bacilli</taxon>
        <taxon>Bacillales</taxon>
        <taxon>Bacillaceae</taxon>
        <taxon>Niallia</taxon>
    </lineage>
</organism>
<dbReference type="Gene3D" id="3.40.630.30">
    <property type="match status" value="1"/>
</dbReference>
<evidence type="ECO:0000313" key="3">
    <source>
        <dbReference type="Proteomes" id="UP000588491"/>
    </source>
</evidence>
<proteinExistence type="predicted"/>
<dbReference type="CDD" id="cd04301">
    <property type="entry name" value="NAT_SF"/>
    <property type="match status" value="1"/>
</dbReference>
<reference evidence="2 3" key="1">
    <citation type="submission" date="2020-04" db="EMBL/GenBank/DDBJ databases">
        <title>Bacillus sp. UniB3 isolated from commercial digestive syrup.</title>
        <authorList>
            <person name="Thorat V."/>
            <person name="Kirdat K."/>
            <person name="Tiwarekar B."/>
            <person name="Yadav A."/>
        </authorList>
    </citation>
    <scope>NUCLEOTIDE SEQUENCE [LARGE SCALE GENOMIC DNA]</scope>
    <source>
        <strain evidence="2 3">UniB3</strain>
    </source>
</reference>
<dbReference type="RefSeq" id="WP_169187969.1">
    <property type="nucleotide sequence ID" value="NZ_JABBPK010000001.1"/>
</dbReference>
<dbReference type="InterPro" id="IPR000182">
    <property type="entry name" value="GNAT_dom"/>
</dbReference>
<dbReference type="PROSITE" id="PS51186">
    <property type="entry name" value="GNAT"/>
    <property type="match status" value="1"/>
</dbReference>
<dbReference type="AlphaFoldDB" id="A0A7Y0PL07"/>
<feature type="domain" description="N-acetyltransferase" evidence="1">
    <location>
        <begin position="1"/>
        <end position="167"/>
    </location>
</feature>